<gene>
    <name evidence="1" type="ORF">O7A05_18050</name>
</gene>
<keyword evidence="2" id="KW-1185">Reference proteome</keyword>
<sequence length="181" mass="20978">MKGRRDIELCQQVIAQFYEAEEKVRELRSPMSYPAIESAERPKHDHESENEARLRDTDYVPIARWRSQKDFWKDFFSYKFRMRALFGPVASRPFEKVDEALRTFTAAATVRYESIRGERVELGGDAAFATTLTLPYGDIRLRKMRSDRYKSGNTRYGGYLRSDRPGAFAFANLPAVASDEI</sequence>
<dbReference type="EMBL" id="JAPYKO010000012">
    <property type="protein sequence ID" value="MEI9404055.1"/>
    <property type="molecule type" value="Genomic_DNA"/>
</dbReference>
<evidence type="ECO:0000313" key="2">
    <source>
        <dbReference type="Proteomes" id="UP001366503"/>
    </source>
</evidence>
<dbReference type="RefSeq" id="WP_337094353.1">
    <property type="nucleotide sequence ID" value="NZ_JAPYKO010000012.1"/>
</dbReference>
<evidence type="ECO:0000313" key="1">
    <source>
        <dbReference type="EMBL" id="MEI9404055.1"/>
    </source>
</evidence>
<protein>
    <submittedName>
        <fullName evidence="1">Uncharacterized protein</fullName>
    </submittedName>
</protein>
<accession>A0ABU8KF30</accession>
<comment type="caution">
    <text evidence="1">The sequence shown here is derived from an EMBL/GenBank/DDBJ whole genome shotgun (WGS) entry which is preliminary data.</text>
</comment>
<name>A0ABU8KF30_9HYPH</name>
<dbReference type="Proteomes" id="UP001366503">
    <property type="component" value="Unassembled WGS sequence"/>
</dbReference>
<organism evidence="1 2">
    <name type="scientific">Mesorhizobium argentiipisi</name>
    <dbReference type="NCBI Taxonomy" id="3015175"/>
    <lineage>
        <taxon>Bacteria</taxon>
        <taxon>Pseudomonadati</taxon>
        <taxon>Pseudomonadota</taxon>
        <taxon>Alphaproteobacteria</taxon>
        <taxon>Hyphomicrobiales</taxon>
        <taxon>Phyllobacteriaceae</taxon>
        <taxon>Mesorhizobium</taxon>
    </lineage>
</organism>
<proteinExistence type="predicted"/>
<reference evidence="1 2" key="1">
    <citation type="submission" date="2022-12" db="EMBL/GenBank/DDBJ databases">
        <authorList>
            <person name="Muema E."/>
        </authorList>
    </citation>
    <scope>NUCLEOTIDE SEQUENCE [LARGE SCALE GENOMIC DNA]</scope>
    <source>
        <strain evidence="2">1330</strain>
    </source>
</reference>